<sequence length="64" mass="7546">MAAPLKFEERLRDICIAELMQLLVVRADRLERADEIRLQEEAELEEAMQTEWQLETQKLMGGWA</sequence>
<dbReference type="EMBL" id="PP179318">
    <property type="protein sequence ID" value="XAI70114.1"/>
    <property type="molecule type" value="Genomic_DNA"/>
</dbReference>
<accession>A0AAU6W1N8</accession>
<protein>
    <submittedName>
        <fullName evidence="1">Uncharacterized protein</fullName>
    </submittedName>
</protein>
<organism evidence="1">
    <name type="scientific">Pseudomonas phage Nican01</name>
    <dbReference type="NCBI Taxonomy" id="3138540"/>
    <lineage>
        <taxon>Viruses</taxon>
        <taxon>Duplodnaviria</taxon>
        <taxon>Heunggongvirae</taxon>
        <taxon>Uroviricota</taxon>
        <taxon>Caudoviricetes</taxon>
        <taxon>Nickievirus</taxon>
    </lineage>
</organism>
<gene>
    <name evidence="1" type="ORF">Nican01_00101</name>
</gene>
<proteinExistence type="predicted"/>
<name>A0AAU6W1N8_9CAUD</name>
<reference evidence="1" key="1">
    <citation type="journal article" date="2024" name="J. Gen. Virol.">
        <title>Novel phages of Pseudomonas syringae unveil numerous potential auxiliary metabolic genes.</title>
        <authorList>
            <person name="Feltin C."/>
            <person name="Garneau J.R."/>
            <person name="Morris C.E."/>
            <person name="Berard A."/>
            <person name="Torres-Barcelo C."/>
        </authorList>
    </citation>
    <scope>NUCLEOTIDE SEQUENCE</scope>
</reference>
<evidence type="ECO:0000313" key="1">
    <source>
        <dbReference type="EMBL" id="XAI70114.1"/>
    </source>
</evidence>